<dbReference type="Pfam" id="PF13561">
    <property type="entry name" value="adh_short_C2"/>
    <property type="match status" value="1"/>
</dbReference>
<dbReference type="PANTHER" id="PTHR42760:SF133">
    <property type="entry name" value="3-OXOACYL-[ACYL-CARRIER-PROTEIN] REDUCTASE"/>
    <property type="match status" value="1"/>
</dbReference>
<dbReference type="NCBIfam" id="NF005559">
    <property type="entry name" value="PRK07231.1"/>
    <property type="match status" value="1"/>
</dbReference>
<dbReference type="PRINTS" id="PR00080">
    <property type="entry name" value="SDRFAMILY"/>
</dbReference>
<dbReference type="EMBL" id="JAGGLJ010000025">
    <property type="protein sequence ID" value="MBP2026168.1"/>
    <property type="molecule type" value="Genomic_DNA"/>
</dbReference>
<comment type="similarity">
    <text evidence="1">Belongs to the short-chain dehydrogenases/reductases (SDR) family.</text>
</comment>
<dbReference type="InterPro" id="IPR036291">
    <property type="entry name" value="NAD(P)-bd_dom_sf"/>
</dbReference>
<organism evidence="3 4">
    <name type="scientific">Peptoniphilus stercorisuis</name>
    <dbReference type="NCBI Taxonomy" id="1436965"/>
    <lineage>
        <taxon>Bacteria</taxon>
        <taxon>Bacillati</taxon>
        <taxon>Bacillota</taxon>
        <taxon>Tissierellia</taxon>
        <taxon>Tissierellales</taxon>
        <taxon>Peptoniphilaceae</taxon>
        <taxon>Peptoniphilus</taxon>
    </lineage>
</organism>
<dbReference type="PRINTS" id="PR00081">
    <property type="entry name" value="GDHRDH"/>
</dbReference>
<protein>
    <submittedName>
        <fullName evidence="3">Gluconate 5-dehydrogenase</fullName>
        <ecNumber evidence="3">1.1.1.69</ecNumber>
    </submittedName>
</protein>
<dbReference type="RefSeq" id="WP_210062213.1">
    <property type="nucleotide sequence ID" value="NZ_JAGGLJ010000025.1"/>
</dbReference>
<dbReference type="InterPro" id="IPR002347">
    <property type="entry name" value="SDR_fam"/>
</dbReference>
<keyword evidence="4" id="KW-1185">Reference proteome</keyword>
<accession>A0ABS4KEH2</accession>
<name>A0ABS4KEH2_9FIRM</name>
<proteinExistence type="inferred from homology"/>
<dbReference type="GO" id="GO:0008874">
    <property type="term" value="F:gluconate 5-dehydrogenase activity"/>
    <property type="evidence" value="ECO:0007669"/>
    <property type="project" value="UniProtKB-EC"/>
</dbReference>
<dbReference type="PANTHER" id="PTHR42760">
    <property type="entry name" value="SHORT-CHAIN DEHYDROGENASES/REDUCTASES FAMILY MEMBER"/>
    <property type="match status" value="1"/>
</dbReference>
<evidence type="ECO:0000256" key="2">
    <source>
        <dbReference type="ARBA" id="ARBA00023002"/>
    </source>
</evidence>
<keyword evidence="2 3" id="KW-0560">Oxidoreductase</keyword>
<reference evidence="3 4" key="1">
    <citation type="submission" date="2021-03" db="EMBL/GenBank/DDBJ databases">
        <title>Genomic Encyclopedia of Type Strains, Phase IV (KMG-IV): sequencing the most valuable type-strain genomes for metagenomic binning, comparative biology and taxonomic classification.</title>
        <authorList>
            <person name="Goeker M."/>
        </authorList>
    </citation>
    <scope>NUCLEOTIDE SEQUENCE [LARGE SCALE GENOMIC DNA]</scope>
    <source>
        <strain evidence="3 4">DSM 27563</strain>
    </source>
</reference>
<dbReference type="Gene3D" id="3.40.50.720">
    <property type="entry name" value="NAD(P)-binding Rossmann-like Domain"/>
    <property type="match status" value="1"/>
</dbReference>
<evidence type="ECO:0000313" key="4">
    <source>
        <dbReference type="Proteomes" id="UP001519306"/>
    </source>
</evidence>
<sequence length="255" mass="27600">MFDLKGKVAVITGASSGLGADAAIAYAKSGANVALLARRIEKLENVAEEIKKLGVEVIAVKCDVSNEESVKKAVEEVLNKFGKIDILLNNAGVAVRGDVVNLKEDEWDRSFNTNVKGIYLMSKYVIPNMQKNKYGKIVNVASINAVIGDKQDIFVRHSYNASKSAVVGLTMGMATYYGKDNITVNAVGPGLFESEMTESTLFKSDDFMKMYSAQNPMSRAGKRGELNGPILFLSSDESSYVNGQFIVVDGGIKFV</sequence>
<gene>
    <name evidence="3" type="ORF">J2Z71_001726</name>
</gene>
<dbReference type="SUPFAM" id="SSF51735">
    <property type="entry name" value="NAD(P)-binding Rossmann-fold domains"/>
    <property type="match status" value="1"/>
</dbReference>
<evidence type="ECO:0000256" key="1">
    <source>
        <dbReference type="ARBA" id="ARBA00006484"/>
    </source>
</evidence>
<comment type="caution">
    <text evidence="3">The sequence shown here is derived from an EMBL/GenBank/DDBJ whole genome shotgun (WGS) entry which is preliminary data.</text>
</comment>
<dbReference type="EC" id="1.1.1.69" evidence="3"/>
<dbReference type="InterPro" id="IPR020904">
    <property type="entry name" value="Sc_DH/Rdtase_CS"/>
</dbReference>
<dbReference type="Proteomes" id="UP001519306">
    <property type="component" value="Unassembled WGS sequence"/>
</dbReference>
<dbReference type="PROSITE" id="PS00061">
    <property type="entry name" value="ADH_SHORT"/>
    <property type="match status" value="1"/>
</dbReference>
<evidence type="ECO:0000313" key="3">
    <source>
        <dbReference type="EMBL" id="MBP2026168.1"/>
    </source>
</evidence>